<dbReference type="CDD" id="cd16343">
    <property type="entry name" value="LMWPTP"/>
    <property type="match status" value="1"/>
</dbReference>
<dbReference type="SUPFAM" id="SSF52788">
    <property type="entry name" value="Phosphotyrosine protein phosphatases I"/>
    <property type="match status" value="1"/>
</dbReference>
<comment type="caution">
    <text evidence="7">The sequence shown here is derived from an EMBL/GenBank/DDBJ whole genome shotgun (WGS) entry which is preliminary data.</text>
</comment>
<feature type="active site" description="Nucleophile" evidence="5">
    <location>
        <position position="11"/>
    </location>
</feature>
<sequence>MPVTVSVLCVCLGNICRSPTAEAVLRTRAEEAGLALEVDSAGTGGWHVGHPPDRRAQAAAAARGYDLSRQRARQVVQGDGRFDLILAMDDQNAADLRRLLPPEAHDRIALFLDGAPETAGRSVPDPYYDDRFDHVLDLIEAAADGWVARLKAGR</sequence>
<dbReference type="PRINTS" id="PR00719">
    <property type="entry name" value="LMWPTPASE"/>
</dbReference>
<dbReference type="Gene3D" id="3.40.50.2300">
    <property type="match status" value="1"/>
</dbReference>
<dbReference type="PANTHER" id="PTHR11717:SF7">
    <property type="entry name" value="LOW MOLECULAR WEIGHT PHOSPHOTYROSINE PROTEIN PHOSPHATASE"/>
    <property type="match status" value="1"/>
</dbReference>
<feature type="active site" description="Proton donor" evidence="5">
    <location>
        <position position="125"/>
    </location>
</feature>
<dbReference type="Pfam" id="PF01451">
    <property type="entry name" value="LMWPc"/>
    <property type="match status" value="1"/>
</dbReference>
<evidence type="ECO:0000313" key="7">
    <source>
        <dbReference type="EMBL" id="MXU66571.1"/>
    </source>
</evidence>
<feature type="domain" description="Phosphotyrosine protein phosphatase I" evidence="6">
    <location>
        <begin position="5"/>
        <end position="149"/>
    </location>
</feature>
<accession>A0A6B0U6U4</accession>
<evidence type="ECO:0000256" key="4">
    <source>
        <dbReference type="ARBA" id="ARBA00022912"/>
    </source>
</evidence>
<comment type="similarity">
    <text evidence="1">Belongs to the low molecular weight phosphotyrosine protein phosphatase family.</text>
</comment>
<gene>
    <name evidence="7" type="ORF">GSH16_14065</name>
</gene>
<evidence type="ECO:0000256" key="5">
    <source>
        <dbReference type="PIRSR" id="PIRSR617867-1"/>
    </source>
</evidence>
<keyword evidence="3" id="KW-0378">Hydrolase</keyword>
<keyword evidence="4" id="KW-0904">Protein phosphatase</keyword>
<evidence type="ECO:0000256" key="1">
    <source>
        <dbReference type="ARBA" id="ARBA00011063"/>
    </source>
</evidence>
<protein>
    <recommendedName>
        <fullName evidence="2">protein-tyrosine-phosphatase</fullName>
        <ecNumber evidence="2">3.1.3.48</ecNumber>
    </recommendedName>
</protein>
<keyword evidence="8" id="KW-1185">Reference proteome</keyword>
<dbReference type="AlphaFoldDB" id="A0A6B0U6U4"/>
<dbReference type="EC" id="3.1.3.48" evidence="2"/>
<evidence type="ECO:0000256" key="3">
    <source>
        <dbReference type="ARBA" id="ARBA00022801"/>
    </source>
</evidence>
<feature type="active site" evidence="5">
    <location>
        <position position="17"/>
    </location>
</feature>
<proteinExistence type="inferred from homology"/>
<name>A0A6B0U6U4_9RHOB</name>
<dbReference type="Proteomes" id="UP000436016">
    <property type="component" value="Unassembled WGS sequence"/>
</dbReference>
<evidence type="ECO:0000313" key="8">
    <source>
        <dbReference type="Proteomes" id="UP000436016"/>
    </source>
</evidence>
<dbReference type="SMART" id="SM00226">
    <property type="entry name" value="LMWPc"/>
    <property type="match status" value="1"/>
</dbReference>
<organism evidence="7 8">
    <name type="scientific">Oceanomicrobium pacificus</name>
    <dbReference type="NCBI Taxonomy" id="2692916"/>
    <lineage>
        <taxon>Bacteria</taxon>
        <taxon>Pseudomonadati</taxon>
        <taxon>Pseudomonadota</taxon>
        <taxon>Alphaproteobacteria</taxon>
        <taxon>Rhodobacterales</taxon>
        <taxon>Paracoccaceae</taxon>
        <taxon>Oceanomicrobium</taxon>
    </lineage>
</organism>
<evidence type="ECO:0000256" key="2">
    <source>
        <dbReference type="ARBA" id="ARBA00013064"/>
    </source>
</evidence>
<dbReference type="GO" id="GO:0004725">
    <property type="term" value="F:protein tyrosine phosphatase activity"/>
    <property type="evidence" value="ECO:0007669"/>
    <property type="project" value="UniProtKB-EC"/>
</dbReference>
<dbReference type="InterPro" id="IPR036196">
    <property type="entry name" value="Ptyr_pPase_sf"/>
</dbReference>
<dbReference type="PANTHER" id="PTHR11717">
    <property type="entry name" value="LOW MOLECULAR WEIGHT PROTEIN TYROSINE PHOSPHATASE"/>
    <property type="match status" value="1"/>
</dbReference>
<evidence type="ECO:0000259" key="6">
    <source>
        <dbReference type="SMART" id="SM00226"/>
    </source>
</evidence>
<dbReference type="InterPro" id="IPR023485">
    <property type="entry name" value="Ptyr_pPase"/>
</dbReference>
<dbReference type="EMBL" id="WUWG01000006">
    <property type="protein sequence ID" value="MXU66571.1"/>
    <property type="molecule type" value="Genomic_DNA"/>
</dbReference>
<dbReference type="InterPro" id="IPR050438">
    <property type="entry name" value="LMW_PTPase"/>
</dbReference>
<reference evidence="7 8" key="1">
    <citation type="submission" date="2019-12" db="EMBL/GenBank/DDBJ databases">
        <title>Strain KN286 was isolated from seawater, which was collected from Caroline Seamount in the tropical western Pacific.</title>
        <authorList>
            <person name="Wang Q."/>
        </authorList>
    </citation>
    <scope>NUCLEOTIDE SEQUENCE [LARGE SCALE GENOMIC DNA]</scope>
    <source>
        <strain evidence="7 8">KN286</strain>
    </source>
</reference>
<dbReference type="InterPro" id="IPR017867">
    <property type="entry name" value="Tyr_phospatase_low_mol_wt"/>
</dbReference>